<dbReference type="GO" id="GO:0009103">
    <property type="term" value="P:lipopolysaccharide biosynthetic process"/>
    <property type="evidence" value="ECO:0007669"/>
    <property type="project" value="TreeGrafter"/>
</dbReference>
<feature type="transmembrane region" description="Helical" evidence="8">
    <location>
        <begin position="227"/>
        <end position="244"/>
    </location>
</feature>
<name>H1CZS7_9FIRM</name>
<dbReference type="eggNOG" id="COG1835">
    <property type="taxonomic scope" value="Bacteria"/>
</dbReference>
<evidence type="ECO:0000256" key="6">
    <source>
        <dbReference type="ARBA" id="ARBA00023136"/>
    </source>
</evidence>
<dbReference type="GO" id="GO:0005886">
    <property type="term" value="C:plasma membrane"/>
    <property type="evidence" value="ECO:0007669"/>
    <property type="project" value="UniProtKB-SubCell"/>
</dbReference>
<evidence type="ECO:0000256" key="8">
    <source>
        <dbReference type="SAM" id="Phobius"/>
    </source>
</evidence>
<evidence type="ECO:0000313" key="10">
    <source>
        <dbReference type="EMBL" id="EHO63165.1"/>
    </source>
</evidence>
<feature type="transmembrane region" description="Helical" evidence="8">
    <location>
        <begin position="323"/>
        <end position="341"/>
    </location>
</feature>
<evidence type="ECO:0000256" key="1">
    <source>
        <dbReference type="ARBA" id="ARBA00004651"/>
    </source>
</evidence>
<dbReference type="STRING" id="742743.HMPREF9453_00865"/>
<organism evidence="10 11">
    <name type="scientific">Dialister succinatiphilus YIT 11850</name>
    <dbReference type="NCBI Taxonomy" id="742743"/>
    <lineage>
        <taxon>Bacteria</taxon>
        <taxon>Bacillati</taxon>
        <taxon>Bacillota</taxon>
        <taxon>Negativicutes</taxon>
        <taxon>Veillonellales</taxon>
        <taxon>Veillonellaceae</taxon>
        <taxon>Dialister</taxon>
    </lineage>
</organism>
<gene>
    <name evidence="10" type="ORF">HMPREF9453_00865</name>
</gene>
<keyword evidence="4 8" id="KW-0812">Transmembrane</keyword>
<dbReference type="OrthoDB" id="9798935at2"/>
<dbReference type="PATRIC" id="fig|742743.3.peg.881"/>
<dbReference type="InterPro" id="IPR002656">
    <property type="entry name" value="Acyl_transf_3_dom"/>
</dbReference>
<keyword evidence="11" id="KW-1185">Reference proteome</keyword>
<dbReference type="Pfam" id="PF01757">
    <property type="entry name" value="Acyl_transf_3"/>
    <property type="match status" value="1"/>
</dbReference>
<comment type="subcellular location">
    <subcellularLocation>
        <location evidence="1">Cell membrane</location>
        <topology evidence="1">Multi-pass membrane protein</topology>
    </subcellularLocation>
</comment>
<dbReference type="EMBL" id="ADLT01000019">
    <property type="protein sequence ID" value="EHO63165.1"/>
    <property type="molecule type" value="Genomic_DNA"/>
</dbReference>
<feature type="transmembrane region" description="Helical" evidence="8">
    <location>
        <begin position="353"/>
        <end position="375"/>
    </location>
</feature>
<dbReference type="Proteomes" id="UP000003277">
    <property type="component" value="Unassembled WGS sequence"/>
</dbReference>
<evidence type="ECO:0000259" key="9">
    <source>
        <dbReference type="Pfam" id="PF01757"/>
    </source>
</evidence>
<proteinExistence type="predicted"/>
<feature type="transmembrane region" description="Helical" evidence="8">
    <location>
        <begin position="55"/>
        <end position="75"/>
    </location>
</feature>
<feature type="transmembrane region" description="Helical" evidence="8">
    <location>
        <begin position="387"/>
        <end position="407"/>
    </location>
</feature>
<dbReference type="GO" id="GO:0016747">
    <property type="term" value="F:acyltransferase activity, transferring groups other than amino-acyl groups"/>
    <property type="evidence" value="ECO:0007669"/>
    <property type="project" value="InterPro"/>
</dbReference>
<comment type="caution">
    <text evidence="10">The sequence shown here is derived from an EMBL/GenBank/DDBJ whole genome shotgun (WGS) entry which is preliminary data.</text>
</comment>
<feature type="transmembrane region" description="Helical" evidence="8">
    <location>
        <begin position="96"/>
        <end position="115"/>
    </location>
</feature>
<dbReference type="PANTHER" id="PTHR23028:SF53">
    <property type="entry name" value="ACYL_TRANSF_3 DOMAIN-CONTAINING PROTEIN"/>
    <property type="match status" value="1"/>
</dbReference>
<accession>H1CZS7</accession>
<dbReference type="InterPro" id="IPR050879">
    <property type="entry name" value="Acyltransferase_3"/>
</dbReference>
<dbReference type="HOGENOM" id="CLU_005679_11_2_9"/>
<evidence type="ECO:0000256" key="5">
    <source>
        <dbReference type="ARBA" id="ARBA00022989"/>
    </source>
</evidence>
<dbReference type="AlphaFoldDB" id="H1CZS7"/>
<feature type="transmembrane region" description="Helical" evidence="8">
    <location>
        <begin position="281"/>
        <end position="302"/>
    </location>
</feature>
<dbReference type="InterPro" id="IPR036514">
    <property type="entry name" value="SGNH_hydro_sf"/>
</dbReference>
<feature type="transmembrane region" description="Helical" evidence="8">
    <location>
        <begin position="256"/>
        <end position="275"/>
    </location>
</feature>
<feature type="transmembrane region" description="Helical" evidence="8">
    <location>
        <begin position="159"/>
        <end position="182"/>
    </location>
</feature>
<keyword evidence="7" id="KW-0012">Acyltransferase</keyword>
<keyword evidence="3" id="KW-0808">Transferase</keyword>
<feature type="domain" description="Acyltransferase 3" evidence="9">
    <location>
        <begin position="30"/>
        <end position="365"/>
    </location>
</feature>
<dbReference type="CDD" id="cd01840">
    <property type="entry name" value="SGNH_hydrolase_yrhL_like"/>
    <property type="match status" value="1"/>
</dbReference>
<dbReference type="RefSeq" id="WP_008859369.1">
    <property type="nucleotide sequence ID" value="NZ_JH591187.1"/>
</dbReference>
<keyword evidence="6 8" id="KW-0472">Membrane</keyword>
<feature type="transmembrane region" description="Helical" evidence="8">
    <location>
        <begin position="189"/>
        <end position="207"/>
    </location>
</feature>
<evidence type="ECO:0000313" key="11">
    <source>
        <dbReference type="Proteomes" id="UP000003277"/>
    </source>
</evidence>
<dbReference type="SUPFAM" id="SSF52266">
    <property type="entry name" value="SGNH hydrolase"/>
    <property type="match status" value="1"/>
</dbReference>
<evidence type="ECO:0000256" key="2">
    <source>
        <dbReference type="ARBA" id="ARBA00022475"/>
    </source>
</evidence>
<dbReference type="Gene3D" id="3.40.50.1110">
    <property type="entry name" value="SGNH hydrolase"/>
    <property type="match status" value="1"/>
</dbReference>
<evidence type="ECO:0000256" key="7">
    <source>
        <dbReference type="ARBA" id="ARBA00023315"/>
    </source>
</evidence>
<reference evidence="10 11" key="1">
    <citation type="submission" date="2011-11" db="EMBL/GenBank/DDBJ databases">
        <title>The Genome Sequence of Dialister succinatiphilus YIT 11850.</title>
        <authorList>
            <consortium name="The Broad Institute Genome Sequencing Platform"/>
            <person name="Earl A."/>
            <person name="Ward D."/>
            <person name="Feldgarden M."/>
            <person name="Gevers D."/>
            <person name="Morotomi M."/>
            <person name="Young S.K."/>
            <person name="Zeng Q."/>
            <person name="Gargeya S."/>
            <person name="Fitzgerald M."/>
            <person name="Haas B."/>
            <person name="Abouelleil A."/>
            <person name="Alvarado L."/>
            <person name="Arachchi H.M."/>
            <person name="Berlin A."/>
            <person name="Brown A."/>
            <person name="Chapman S.B."/>
            <person name="Dunbar C."/>
            <person name="Gearin G."/>
            <person name="Goldberg J."/>
            <person name="Griggs A."/>
            <person name="Gujja S."/>
            <person name="Heiman D."/>
            <person name="Howarth C."/>
            <person name="Lui A."/>
            <person name="MacDonald P.J.P."/>
            <person name="Montmayeur A."/>
            <person name="Murphy C."/>
            <person name="Neiman D."/>
            <person name="Pearson M."/>
            <person name="Priest M."/>
            <person name="Roberts A."/>
            <person name="Saif S."/>
            <person name="Shea T."/>
            <person name="Sisk P."/>
            <person name="Stolte C."/>
            <person name="Sykes S."/>
            <person name="Wortman J."/>
            <person name="Nusbaum C."/>
            <person name="Birren B."/>
        </authorList>
    </citation>
    <scope>NUCLEOTIDE SEQUENCE [LARGE SCALE GENOMIC DNA]</scope>
    <source>
        <strain evidence="10 11">YIT 11850</strain>
    </source>
</reference>
<protein>
    <recommendedName>
        <fullName evidence="9">Acyltransferase 3 domain-containing protein</fullName>
    </recommendedName>
</protein>
<sequence>MKNEYAAVKDIASDTENSCSCKDGKENRISGLDGLRTLAITGVTLFHMFPQTIRGGWLGVSLFFVLTGCLLAYTSEKSRISHSFSLRSYIWKRIKRIYPSLLIMILLTVGIYSVLAPDVIKAIRMEVVSVVLGYNNWWQISENADYFTRMANQSPFTHLWFLGIELQYYLLWPLLFGLYIAVSRVLSPRAGTFLFLAGGVAAMGIMPFDFGEGMNMTRLYYGTDTRIYALLLGGALGFYLARRIPSQEMGTFRKSGVSLLYLFALLFTGAGYVLLDGQFPQVYQWAMGAYTLVFLLLLLWTADSRLPFGQLMDNPLFRWIGKYSYGIFLWQYPVIFLFRYMKWEGTMPYAMEALELLLILLLSVWTELLSGLLSVPSRLFLHPRKMAIQAAAILLISLPAFPFMAYGCRGIWNSADSRAADMAEMKEQFAENEKMLEAQQTEAIPIPEEKGAESRPALDHVACIGDSVMLGSAMALRDVLPDCYIDAKVSRYVGAGLDVARQMNQMGVLGNTVVVSLGTNGPLDGQYEEETRGLLDYLGPDRHIFWVTVHCPATSWQDSNNAYLRQIARAYPNVTLVDWQGEVTKHPEWLGGDNIHPNNEGTAAYAALIHDAIASKM</sequence>
<keyword evidence="2" id="KW-1003">Cell membrane</keyword>
<dbReference type="PANTHER" id="PTHR23028">
    <property type="entry name" value="ACETYLTRANSFERASE"/>
    <property type="match status" value="1"/>
</dbReference>
<keyword evidence="5 8" id="KW-1133">Transmembrane helix</keyword>
<evidence type="ECO:0000256" key="4">
    <source>
        <dbReference type="ARBA" id="ARBA00022692"/>
    </source>
</evidence>
<evidence type="ECO:0000256" key="3">
    <source>
        <dbReference type="ARBA" id="ARBA00022679"/>
    </source>
</evidence>